<dbReference type="InterPro" id="IPR045153">
    <property type="entry name" value="Est1/Ebs1-like"/>
</dbReference>
<keyword evidence="1" id="KW-0866">Nonsense-mediated mRNA decay</keyword>
<reference evidence="5" key="1">
    <citation type="submission" date="2022-12" db="EMBL/GenBank/DDBJ databases">
        <authorList>
            <person name="Petersen C."/>
        </authorList>
    </citation>
    <scope>NUCLEOTIDE SEQUENCE</scope>
    <source>
        <strain evidence="5">IBT 17660</strain>
    </source>
</reference>
<evidence type="ECO:0000256" key="2">
    <source>
        <dbReference type="SAM" id="MobiDB-lite"/>
    </source>
</evidence>
<evidence type="ECO:0000313" key="5">
    <source>
        <dbReference type="EMBL" id="KAJ5470110.1"/>
    </source>
</evidence>
<dbReference type="PANTHER" id="PTHR15696:SF36">
    <property type="entry name" value="NONSENSE-MEDIATED MRNA DECAY FACTOR"/>
    <property type="match status" value="1"/>
</dbReference>
<name>A0A9W9WMC0_9EURO</name>
<dbReference type="Pfam" id="PF10373">
    <property type="entry name" value="EST1_DNA_bind"/>
    <property type="match status" value="1"/>
</dbReference>
<dbReference type="Pfam" id="PF10374">
    <property type="entry name" value="EST1"/>
    <property type="match status" value="1"/>
</dbReference>
<evidence type="ECO:0000313" key="6">
    <source>
        <dbReference type="Proteomes" id="UP001147760"/>
    </source>
</evidence>
<dbReference type="Gene3D" id="1.25.40.10">
    <property type="entry name" value="Tetratricopeptide repeat domain"/>
    <property type="match status" value="1"/>
</dbReference>
<gene>
    <name evidence="5" type="ORF">N7530_007467</name>
</gene>
<dbReference type="OrthoDB" id="69928at2759"/>
<dbReference type="InterPro" id="IPR018834">
    <property type="entry name" value="DNA/RNA-bd_Est1-type"/>
</dbReference>
<sequence>MHFHTQLGSHPHQRALSCLSHTDGSSAAHIPSHSHLTGEVDARDSRANFLMAPSFTDAWKTAIEAEKELLQCFSQERRTFDEFEHFLSEFRTSSQNAILLDFNAARKVDVESRLWDAHLKVNNRFRKQLLRVGTPPKPFCKCGFTDCACVSISFAKSTARKNQLRGGNSNAITSTSSSQASGFTEDTFSICRRALGGIVELERVARKFNFENLSGQSPIKPSNDLRRLILQSCHATLIRLGDLSRYRESELVSKDRNWGPAIGYYDLASVINPASGASQNQLAIIALADGNHLRATYHLYRALSAQEPHPTAKGNLEIELRKIMSAWAKRELIRPEDAGIPGRALTPWFLYLHAKCYKGTDFPEHDELESEVLSQLAVEIRERSLEGTLQKFCLINIAAEDFAKVRSIEESVLDARVFFQRINVKTFFTLLQILLVELERTASFEDPNSKDATPIPDKVSVVARRILPALRHYSSWLLTNSQSLVEQKEEKDSALSIQIKEFWKIYAGTLSLLASSFDMVSLPEIDYLLEEDEESLGFAPLDRDATSRRYVGGGDQPKPRMHDLGIERSHPNMEMLYRIREFVIDGLDLVVRGKIPVALVDSEDKKTFIYQEEDLPSQFYSSPHGRQHALSAASIEREDIPQAVQNPYSAAEAQSLFGGSQSASASMSANMHQIVEGVERLVDSDTYETPPNDQFAFMSSGEISTPTHVSPNVNAYPFRDENSPPLSTPIAPPPGLGPPAMNAAEPLRVPSAQSYTPRPAIPSLPSIWTPLRDTAPPRTPPGLGPQPGQRAPLHPMAAGSTMPPERSPSQDQIANELMLRQHLLAQTQFSNSLDVGSMPTPWTSSNHPTASGWDHGRTTFGAFELPSQTTSSSLGHPSWANEAFIASSLSGATPYNSGIGGRKPATQLGAVGQTPPCGQGG</sequence>
<dbReference type="InterPro" id="IPR011990">
    <property type="entry name" value="TPR-like_helical_dom_sf"/>
</dbReference>
<dbReference type="Proteomes" id="UP001147760">
    <property type="component" value="Unassembled WGS sequence"/>
</dbReference>
<organism evidence="5 6">
    <name type="scientific">Penicillium desertorum</name>
    <dbReference type="NCBI Taxonomy" id="1303715"/>
    <lineage>
        <taxon>Eukaryota</taxon>
        <taxon>Fungi</taxon>
        <taxon>Dikarya</taxon>
        <taxon>Ascomycota</taxon>
        <taxon>Pezizomycotina</taxon>
        <taxon>Eurotiomycetes</taxon>
        <taxon>Eurotiomycetidae</taxon>
        <taxon>Eurotiales</taxon>
        <taxon>Aspergillaceae</taxon>
        <taxon>Penicillium</taxon>
    </lineage>
</organism>
<dbReference type="GO" id="GO:0000184">
    <property type="term" value="P:nuclear-transcribed mRNA catabolic process, nonsense-mediated decay"/>
    <property type="evidence" value="ECO:0007669"/>
    <property type="project" value="UniProtKB-KW"/>
</dbReference>
<protein>
    <recommendedName>
        <fullName evidence="1">Nonsense-mediated mRNA decay factor</fullName>
    </recommendedName>
</protein>
<proteinExistence type="predicted"/>
<comment type="subcellular location">
    <subcellularLocation>
        <location evidence="1">Nucleus</location>
    </subcellularLocation>
</comment>
<feature type="domain" description="Telomerase activating protein Est1-like N-terminal" evidence="4">
    <location>
        <begin position="109"/>
        <end position="248"/>
    </location>
</feature>
<reference evidence="5" key="2">
    <citation type="journal article" date="2023" name="IMA Fungus">
        <title>Comparative genomic study of the Penicillium genus elucidates a diverse pangenome and 15 lateral gene transfer events.</title>
        <authorList>
            <person name="Petersen C."/>
            <person name="Sorensen T."/>
            <person name="Nielsen M.R."/>
            <person name="Sondergaard T.E."/>
            <person name="Sorensen J.L."/>
            <person name="Fitzpatrick D.A."/>
            <person name="Frisvad J.C."/>
            <person name="Nielsen K.L."/>
        </authorList>
    </citation>
    <scope>NUCLEOTIDE SEQUENCE</scope>
    <source>
        <strain evidence="5">IBT 17660</strain>
    </source>
</reference>
<evidence type="ECO:0000256" key="1">
    <source>
        <dbReference type="RuleBase" id="RU369098"/>
    </source>
</evidence>
<comment type="function">
    <text evidence="1">Plays a role in nonsense-mediated mRNA decay.</text>
</comment>
<dbReference type="EMBL" id="JAPWDO010000005">
    <property type="protein sequence ID" value="KAJ5470110.1"/>
    <property type="molecule type" value="Genomic_DNA"/>
</dbReference>
<evidence type="ECO:0000259" key="4">
    <source>
        <dbReference type="Pfam" id="PF10374"/>
    </source>
</evidence>
<dbReference type="GO" id="GO:0005634">
    <property type="term" value="C:nucleus"/>
    <property type="evidence" value="ECO:0007669"/>
    <property type="project" value="UniProtKB-SubCell"/>
</dbReference>
<comment type="caution">
    <text evidence="5">The sequence shown here is derived from an EMBL/GenBank/DDBJ whole genome shotgun (WGS) entry which is preliminary data.</text>
</comment>
<feature type="region of interest" description="Disordered" evidence="2">
    <location>
        <begin position="751"/>
        <end position="809"/>
    </location>
</feature>
<dbReference type="InterPro" id="IPR019458">
    <property type="entry name" value="Est1-like_N"/>
</dbReference>
<dbReference type="AlphaFoldDB" id="A0A9W9WMC0"/>
<feature type="domain" description="DNA/RNA-binding" evidence="3">
    <location>
        <begin position="261"/>
        <end position="543"/>
    </location>
</feature>
<dbReference type="PANTHER" id="PTHR15696">
    <property type="entry name" value="SMG-7 SUPPRESSOR WITH MORPHOLOGICAL EFFECT ON GENITALIA PROTEIN 7"/>
    <property type="match status" value="1"/>
</dbReference>
<evidence type="ECO:0000259" key="3">
    <source>
        <dbReference type="Pfam" id="PF10373"/>
    </source>
</evidence>
<accession>A0A9W9WMC0</accession>
<dbReference type="SUPFAM" id="SSF48452">
    <property type="entry name" value="TPR-like"/>
    <property type="match status" value="1"/>
</dbReference>
<keyword evidence="1" id="KW-0539">Nucleus</keyword>
<feature type="region of interest" description="Disordered" evidence="2">
    <location>
        <begin position="892"/>
        <end position="921"/>
    </location>
</feature>
<keyword evidence="6" id="KW-1185">Reference proteome</keyword>